<dbReference type="eggNOG" id="ENOG50309PW">
    <property type="taxonomic scope" value="Bacteria"/>
</dbReference>
<dbReference type="GeneID" id="93703276"/>
<dbReference type="InterPro" id="IPR025572">
    <property type="entry name" value="YgaB"/>
</dbReference>
<dbReference type="OrthoDB" id="2942102at2"/>
<sequence length="87" mass="10411">MQKFDQLVVKQMKTMDELLFIQSEIERCQEIERELLVLQEETKLNSLQEEISIMKQQLKDIQTTFQNQTASIIETYEKEAVEEPLFK</sequence>
<dbReference type="Pfam" id="PF14182">
    <property type="entry name" value="YgaB"/>
    <property type="match status" value="1"/>
</dbReference>
<gene>
    <name evidence="1" type="ORF">BEH_02820</name>
</gene>
<dbReference type="EMBL" id="CP011974">
    <property type="protein sequence ID" value="AKO91146.1"/>
    <property type="molecule type" value="Genomic_DNA"/>
</dbReference>
<evidence type="ECO:0000313" key="1">
    <source>
        <dbReference type="EMBL" id="AKO91146.1"/>
    </source>
</evidence>
<name>A0A0H4KEE5_9BACI</name>
<protein>
    <submittedName>
        <fullName evidence="1">Uncharacterized protein</fullName>
    </submittedName>
</protein>
<organism evidence="1 2">
    <name type="scientific">Priestia filamentosa</name>
    <dbReference type="NCBI Taxonomy" id="1402861"/>
    <lineage>
        <taxon>Bacteria</taxon>
        <taxon>Bacillati</taxon>
        <taxon>Bacillota</taxon>
        <taxon>Bacilli</taxon>
        <taxon>Bacillales</taxon>
        <taxon>Bacillaceae</taxon>
        <taxon>Priestia</taxon>
    </lineage>
</organism>
<dbReference type="Proteomes" id="UP000036202">
    <property type="component" value="Chromosome"/>
</dbReference>
<dbReference type="RefSeq" id="WP_040060651.1">
    <property type="nucleotide sequence ID" value="NZ_CP011974.1"/>
</dbReference>
<reference evidence="2" key="2">
    <citation type="submission" date="2015-06" db="EMBL/GenBank/DDBJ databases">
        <title>Genome Sequence of Bacillus endophyticus and Analysis of its Companion Mechanism in the Ketogulonigenium vulgare-Bacillus strain Consortium.</title>
        <authorList>
            <person name="Jia N."/>
            <person name="Du J."/>
            <person name="Ding M.-Z."/>
            <person name="Gao F."/>
            <person name="Yuan Y.-J."/>
        </authorList>
    </citation>
    <scope>NUCLEOTIDE SEQUENCE [LARGE SCALE GENOMIC DNA]</scope>
    <source>
        <strain evidence="2">Hbe603</strain>
    </source>
</reference>
<dbReference type="KEGG" id="beo:BEH_02820"/>
<accession>A0A1X7FU29</accession>
<dbReference type="PATRIC" id="fig|135735.6.peg.529"/>
<keyword evidence="2" id="KW-1185">Reference proteome</keyword>
<evidence type="ECO:0000313" key="2">
    <source>
        <dbReference type="Proteomes" id="UP000036202"/>
    </source>
</evidence>
<accession>A0A0H4KEE5</accession>
<proteinExistence type="predicted"/>
<reference evidence="1 2" key="1">
    <citation type="journal article" date="2015" name="PLoS ONE">
        <title>Genome Sequence of Bacillus endophyticus and Analysis of Its Companion Mechanism in the Ketogulonigenium vulgare-Bacillus Strain Consortium.</title>
        <authorList>
            <person name="Jia N."/>
            <person name="Du J."/>
            <person name="Ding M.Z."/>
            <person name="Gao F."/>
            <person name="Yuan Y.J."/>
        </authorList>
    </citation>
    <scope>NUCLEOTIDE SEQUENCE [LARGE SCALE GENOMIC DNA]</scope>
    <source>
        <strain evidence="1 2">Hbe603</strain>
    </source>
</reference>
<dbReference type="AlphaFoldDB" id="A0A0H4KEE5"/>